<evidence type="ECO:0000313" key="4">
    <source>
        <dbReference type="Proteomes" id="UP000603141"/>
    </source>
</evidence>
<sequence length="79" mass="8235">MKTKLLNLTAVLLISVGAVSCMTTYDPSGRPVQSVDPGLAVAGVAAAGLLGYALADGNDHHSHHTNNYYRGPGPGHHHY</sequence>
<keyword evidence="4" id="KW-1185">Reference proteome</keyword>
<keyword evidence="2" id="KW-0732">Signal</keyword>
<gene>
    <name evidence="3" type="ORF">JIN85_03955</name>
</gene>
<evidence type="ECO:0000256" key="1">
    <source>
        <dbReference type="SAM" id="Phobius"/>
    </source>
</evidence>
<feature type="chain" id="PRO_5037826608" description="Lipoprotein" evidence="2">
    <location>
        <begin position="21"/>
        <end position="79"/>
    </location>
</feature>
<dbReference type="PROSITE" id="PS51257">
    <property type="entry name" value="PROKAR_LIPOPROTEIN"/>
    <property type="match status" value="1"/>
</dbReference>
<evidence type="ECO:0000256" key="2">
    <source>
        <dbReference type="SAM" id="SignalP"/>
    </source>
</evidence>
<keyword evidence="1" id="KW-1133">Transmembrane helix</keyword>
<dbReference type="AlphaFoldDB" id="A0A934VUW2"/>
<accession>A0A934VUW2</accession>
<dbReference type="RefSeq" id="WP_200267863.1">
    <property type="nucleotide sequence ID" value="NZ_JAENIJ010000004.1"/>
</dbReference>
<evidence type="ECO:0000313" key="3">
    <source>
        <dbReference type="EMBL" id="MBK1881555.1"/>
    </source>
</evidence>
<dbReference type="EMBL" id="JAENIJ010000004">
    <property type="protein sequence ID" value="MBK1881555.1"/>
    <property type="molecule type" value="Genomic_DNA"/>
</dbReference>
<dbReference type="Proteomes" id="UP000603141">
    <property type="component" value="Unassembled WGS sequence"/>
</dbReference>
<organism evidence="3 4">
    <name type="scientific">Luteolibacter pohnpeiensis</name>
    <dbReference type="NCBI Taxonomy" id="454153"/>
    <lineage>
        <taxon>Bacteria</taxon>
        <taxon>Pseudomonadati</taxon>
        <taxon>Verrucomicrobiota</taxon>
        <taxon>Verrucomicrobiia</taxon>
        <taxon>Verrucomicrobiales</taxon>
        <taxon>Verrucomicrobiaceae</taxon>
        <taxon>Luteolibacter</taxon>
    </lineage>
</organism>
<proteinExistence type="predicted"/>
<reference evidence="3" key="1">
    <citation type="submission" date="2021-01" db="EMBL/GenBank/DDBJ databases">
        <title>Modified the classification status of verrucomicrobia.</title>
        <authorList>
            <person name="Feng X."/>
        </authorList>
    </citation>
    <scope>NUCLEOTIDE SEQUENCE</scope>
    <source>
        <strain evidence="3">KCTC 22041</strain>
    </source>
</reference>
<comment type="caution">
    <text evidence="3">The sequence shown here is derived from an EMBL/GenBank/DDBJ whole genome shotgun (WGS) entry which is preliminary data.</text>
</comment>
<feature type="transmembrane region" description="Helical" evidence="1">
    <location>
        <begin position="37"/>
        <end position="55"/>
    </location>
</feature>
<name>A0A934VUW2_9BACT</name>
<protein>
    <recommendedName>
        <fullName evidence="5">Lipoprotein</fullName>
    </recommendedName>
</protein>
<evidence type="ECO:0008006" key="5">
    <source>
        <dbReference type="Google" id="ProtNLM"/>
    </source>
</evidence>
<keyword evidence="1" id="KW-0472">Membrane</keyword>
<keyword evidence="1" id="KW-0812">Transmembrane</keyword>
<feature type="signal peptide" evidence="2">
    <location>
        <begin position="1"/>
        <end position="20"/>
    </location>
</feature>